<evidence type="ECO:0000256" key="5">
    <source>
        <dbReference type="ARBA" id="ARBA00022588"/>
    </source>
</evidence>
<evidence type="ECO:0000256" key="9">
    <source>
        <dbReference type="ARBA" id="ARBA00023015"/>
    </source>
</evidence>
<dbReference type="Gene3D" id="2.20.70.10">
    <property type="match status" value="2"/>
</dbReference>
<feature type="region of interest" description="Disordered" evidence="15">
    <location>
        <begin position="609"/>
        <end position="723"/>
    </location>
</feature>
<feature type="compositionally biased region" description="Polar residues" evidence="15">
    <location>
        <begin position="155"/>
        <end position="176"/>
    </location>
</feature>
<evidence type="ECO:0000256" key="11">
    <source>
        <dbReference type="ARBA" id="ARBA00023187"/>
    </source>
</evidence>
<name>A0A8T2TLT6_CERRI</name>
<dbReference type="OrthoDB" id="42462at2759"/>
<evidence type="ECO:0000256" key="1">
    <source>
        <dbReference type="ARBA" id="ARBA00004324"/>
    </source>
</evidence>
<evidence type="ECO:0000256" key="10">
    <source>
        <dbReference type="ARBA" id="ARBA00023163"/>
    </source>
</evidence>
<feature type="region of interest" description="Disordered" evidence="15">
    <location>
        <begin position="316"/>
        <end position="337"/>
    </location>
</feature>
<comment type="subcellular location">
    <subcellularLocation>
        <location evidence="2">Cytoplasmic granule</location>
    </subcellularLocation>
    <subcellularLocation>
        <location evidence="1">Nucleus speckle</location>
    </subcellularLocation>
</comment>
<dbReference type="PROSITE" id="PS01159">
    <property type="entry name" value="WW_DOMAIN_1"/>
    <property type="match status" value="2"/>
</dbReference>
<dbReference type="GO" id="GO:0000380">
    <property type="term" value="P:alternative mRNA splicing, via spliceosome"/>
    <property type="evidence" value="ECO:0007669"/>
    <property type="project" value="TreeGrafter"/>
</dbReference>
<dbReference type="Gene3D" id="3.40.30.10">
    <property type="entry name" value="Glutaredoxin"/>
    <property type="match status" value="1"/>
</dbReference>
<reference evidence="17" key="1">
    <citation type="submission" date="2021-08" db="EMBL/GenBank/DDBJ databases">
        <title>WGS assembly of Ceratopteris richardii.</title>
        <authorList>
            <person name="Marchant D.B."/>
            <person name="Chen G."/>
            <person name="Jenkins J."/>
            <person name="Shu S."/>
            <person name="Leebens-Mack J."/>
            <person name="Grimwood J."/>
            <person name="Schmutz J."/>
            <person name="Soltis P."/>
            <person name="Soltis D."/>
            <person name="Chen Z.-H."/>
        </authorList>
    </citation>
    <scope>NUCLEOTIDE SEQUENCE</scope>
    <source>
        <strain evidence="17">Whitten #5841</strain>
        <tissue evidence="17">Leaf</tissue>
    </source>
</reference>
<gene>
    <name evidence="17" type="ORF">KP509_12G066600</name>
</gene>
<feature type="compositionally biased region" description="Low complexity" evidence="15">
    <location>
        <begin position="367"/>
        <end position="383"/>
    </location>
</feature>
<dbReference type="InterPro" id="IPR001202">
    <property type="entry name" value="WW_dom"/>
</dbReference>
<feature type="compositionally biased region" description="Polar residues" evidence="15">
    <location>
        <begin position="317"/>
        <end position="328"/>
    </location>
</feature>
<feature type="region of interest" description="Disordered" evidence="15">
    <location>
        <begin position="154"/>
        <end position="194"/>
    </location>
</feature>
<evidence type="ECO:0000313" key="18">
    <source>
        <dbReference type="Proteomes" id="UP000825935"/>
    </source>
</evidence>
<evidence type="ECO:0000256" key="14">
    <source>
        <dbReference type="ARBA" id="ARBA00046362"/>
    </source>
</evidence>
<dbReference type="GO" id="GO:0045087">
    <property type="term" value="P:innate immune response"/>
    <property type="evidence" value="ECO:0007669"/>
    <property type="project" value="UniProtKB-KW"/>
</dbReference>
<dbReference type="InterPro" id="IPR036020">
    <property type="entry name" value="WW_dom_sf"/>
</dbReference>
<keyword evidence="8" id="KW-0391">Immunity</keyword>
<keyword evidence="7" id="KW-0677">Repeat</keyword>
<feature type="compositionally biased region" description="Polar residues" evidence="15">
    <location>
        <begin position="1"/>
        <end position="20"/>
    </location>
</feature>
<dbReference type="EMBL" id="CM035417">
    <property type="protein sequence ID" value="KAH7423652.1"/>
    <property type="molecule type" value="Genomic_DNA"/>
</dbReference>
<evidence type="ECO:0000256" key="3">
    <source>
        <dbReference type="ARBA" id="ARBA00021117"/>
    </source>
</evidence>
<dbReference type="Pfam" id="PF00397">
    <property type="entry name" value="WW"/>
    <property type="match status" value="2"/>
</dbReference>
<feature type="domain" description="WW" evidence="16">
    <location>
        <begin position="446"/>
        <end position="480"/>
    </location>
</feature>
<evidence type="ECO:0000256" key="15">
    <source>
        <dbReference type="SAM" id="MobiDB-lite"/>
    </source>
</evidence>
<dbReference type="Proteomes" id="UP000825935">
    <property type="component" value="Chromosome 12"/>
</dbReference>
<protein>
    <recommendedName>
        <fullName evidence="3">Polyglutamine-binding protein 1</fullName>
    </recommendedName>
    <alternativeName>
        <fullName evidence="13">Polyglutamine tract-binding protein 1</fullName>
    </alternativeName>
</protein>
<accession>A0A8T2TLT6</accession>
<feature type="region of interest" description="Disordered" evidence="15">
    <location>
        <begin position="1"/>
        <end position="22"/>
    </location>
</feature>
<evidence type="ECO:0000256" key="2">
    <source>
        <dbReference type="ARBA" id="ARBA00004463"/>
    </source>
</evidence>
<keyword evidence="9" id="KW-0805">Transcription regulation</keyword>
<keyword evidence="6" id="KW-0507">mRNA processing</keyword>
<feature type="region of interest" description="Disordered" evidence="15">
    <location>
        <begin position="359"/>
        <end position="387"/>
    </location>
</feature>
<evidence type="ECO:0000256" key="4">
    <source>
        <dbReference type="ARBA" id="ARBA00022553"/>
    </source>
</evidence>
<keyword evidence="4" id="KW-0597">Phosphoprotein</keyword>
<evidence type="ECO:0000256" key="12">
    <source>
        <dbReference type="ARBA" id="ARBA00023242"/>
    </source>
</evidence>
<evidence type="ECO:0000256" key="13">
    <source>
        <dbReference type="ARBA" id="ARBA00042167"/>
    </source>
</evidence>
<dbReference type="SUPFAM" id="SSF51045">
    <property type="entry name" value="WW domain"/>
    <property type="match status" value="2"/>
</dbReference>
<keyword evidence="5" id="KW-0399">Innate immunity</keyword>
<comment type="subunit">
    <text evidence="14">Interacts with POU3F2/Brn-2, ATXN1, TXNL4A, HTT and AR. Interaction with ATXN1 correlates positively with the length of the polyglutamine tract. Interacts with RNA polymerase II large subunit in a phosphorylation-dependent manner. Forms a ternary complex with ATXN1 mutant and phosphorylated RNA polymerase II. Interacts (via C-terminus) with TXNL4A and CD2BP2. Interacts (via WW domain) with ATN1 and SF3B1, and may interact with additional splice factors. Interacts (via WW domain) with WBP11; Leading to reduce interaction between PQBP1 and TXNL4A. Interacts with CAPRIN1. Interacts with DDX1. Interacts with SFPQ. Interacts with KHSRP.</text>
</comment>
<organism evidence="17 18">
    <name type="scientific">Ceratopteris richardii</name>
    <name type="common">Triangle waterfern</name>
    <dbReference type="NCBI Taxonomy" id="49495"/>
    <lineage>
        <taxon>Eukaryota</taxon>
        <taxon>Viridiplantae</taxon>
        <taxon>Streptophyta</taxon>
        <taxon>Embryophyta</taxon>
        <taxon>Tracheophyta</taxon>
        <taxon>Polypodiopsida</taxon>
        <taxon>Polypodiidae</taxon>
        <taxon>Polypodiales</taxon>
        <taxon>Pteridineae</taxon>
        <taxon>Pteridaceae</taxon>
        <taxon>Parkerioideae</taxon>
        <taxon>Ceratopteris</taxon>
    </lineage>
</organism>
<keyword evidence="10" id="KW-0804">Transcription</keyword>
<dbReference type="GO" id="GO:0005737">
    <property type="term" value="C:cytoplasm"/>
    <property type="evidence" value="ECO:0007669"/>
    <property type="project" value="TreeGrafter"/>
</dbReference>
<dbReference type="SMART" id="SM00456">
    <property type="entry name" value="WW"/>
    <property type="match status" value="2"/>
</dbReference>
<keyword evidence="18" id="KW-1185">Reference proteome</keyword>
<evidence type="ECO:0000313" key="17">
    <source>
        <dbReference type="EMBL" id="KAH7423652.1"/>
    </source>
</evidence>
<dbReference type="PANTHER" id="PTHR21737:SF3">
    <property type="entry name" value="POLYGLUTAMINE-BINDING PROTEIN 1"/>
    <property type="match status" value="1"/>
</dbReference>
<dbReference type="PANTHER" id="PTHR21737">
    <property type="entry name" value="POLYGLUTAMINE BINDING PROTEIN 1/MARVEL MEMBRANE-ASSOCIATING DOMAIN CONTAINING 3"/>
    <property type="match status" value="1"/>
</dbReference>
<dbReference type="AlphaFoldDB" id="A0A8T2TLT6"/>
<dbReference type="GO" id="GO:0016607">
    <property type="term" value="C:nuclear speck"/>
    <property type="evidence" value="ECO:0007669"/>
    <property type="project" value="UniProtKB-SubCell"/>
</dbReference>
<sequence length="723" mass="79343">MNMSGMDSGGNQSNNFSQPIFQHPRPAFDDISKCMLPPSCPAAMADGPPFLNGQPQTPYVCTAPHATQSFPAVVLQIPGRPSYHGQHHGPSGVHVQLHEGSFNSGNVLKQQIDQHVLTLQCTQEQIHDLDANRNISSDQTEWHQTGTFAGHMMGEQSTEQTCLQEQCPQNSQSLNKKPSKDIKRKSRWDTSSEDHVVVDNCSSNGTVEGINTNSGQVKQASPMSIPPVHAQPVQWTSEVADWSRAEQKLEEEVQHAVFHEQEEAVQKVITQQRDERRVEVEERDVLSVRHDSSSLKEKLLKMTSDHRLEMANKRGKFTQSQGQENSEIGNGYGVPGGGAYDRSSRPFIFNIPSEISSVKRLSEKETSGLSESASEENASHAAAVTEDSRSLLNKNQESMSVNNKQEIPEFLKERLKARGILKDLKSAESISEDASESEISPNKPLEHLPTGWLEAKDPASGCTYYYNQSSGQSQWERPKSVTRVYAASPMPPSSSSEWQEAIDSTTGQKYYYNLRTNESTWETPPSMMIQASNRVAAQGLISERCAGCGGWGLGLVQAWGYCNHCTRVLNLNMPTNQPPMPETSEYRWHEGSTVVPGMIKTAPGTLNIKKDFKSRSASKPPLGRGRRDIKKQGFSDSDELDPMDPSSYSDAPRGGWGVGLKGVQPKAADTTATGPLFQQRPYPSPGAVLRKNAEVAAQQGKLGPSYAPINKRGDGSDGLGDAD</sequence>
<keyword evidence="11" id="KW-0508">mRNA splicing</keyword>
<comment type="caution">
    <text evidence="17">The sequence shown here is derived from an EMBL/GenBank/DDBJ whole genome shotgun (WGS) entry which is preliminary data.</text>
</comment>
<proteinExistence type="predicted"/>
<dbReference type="CDD" id="cd00201">
    <property type="entry name" value="WW"/>
    <property type="match status" value="2"/>
</dbReference>
<feature type="domain" description="WW" evidence="16">
    <location>
        <begin position="492"/>
        <end position="526"/>
    </location>
</feature>
<feature type="region of interest" description="Disordered" evidence="15">
    <location>
        <begin position="428"/>
        <end position="451"/>
    </location>
</feature>
<evidence type="ECO:0000259" key="16">
    <source>
        <dbReference type="PROSITE" id="PS50020"/>
    </source>
</evidence>
<evidence type="ECO:0000256" key="7">
    <source>
        <dbReference type="ARBA" id="ARBA00022737"/>
    </source>
</evidence>
<keyword evidence="12" id="KW-0539">Nucleus</keyword>
<evidence type="ECO:0000256" key="6">
    <source>
        <dbReference type="ARBA" id="ARBA00022664"/>
    </source>
</evidence>
<dbReference type="GO" id="GO:0043021">
    <property type="term" value="F:ribonucleoprotein complex binding"/>
    <property type="evidence" value="ECO:0007669"/>
    <property type="project" value="TreeGrafter"/>
</dbReference>
<evidence type="ECO:0000256" key="8">
    <source>
        <dbReference type="ARBA" id="ARBA00022859"/>
    </source>
</evidence>
<dbReference type="PROSITE" id="PS50020">
    <property type="entry name" value="WW_DOMAIN_2"/>
    <property type="match status" value="2"/>
</dbReference>